<evidence type="ECO:0000313" key="1">
    <source>
        <dbReference type="EMBL" id="GAI48242.1"/>
    </source>
</evidence>
<organism evidence="1">
    <name type="scientific">marine sediment metagenome</name>
    <dbReference type="NCBI Taxonomy" id="412755"/>
    <lineage>
        <taxon>unclassified sequences</taxon>
        <taxon>metagenomes</taxon>
        <taxon>ecological metagenomes</taxon>
    </lineage>
</organism>
<comment type="caution">
    <text evidence="1">The sequence shown here is derived from an EMBL/GenBank/DDBJ whole genome shotgun (WGS) entry which is preliminary data.</text>
</comment>
<reference evidence="1" key="1">
    <citation type="journal article" date="2014" name="Front. Microbiol.">
        <title>High frequency of phylogenetically diverse reductive dehalogenase-homologous genes in deep subseafloor sedimentary metagenomes.</title>
        <authorList>
            <person name="Kawai M."/>
            <person name="Futagami T."/>
            <person name="Toyoda A."/>
            <person name="Takaki Y."/>
            <person name="Nishi S."/>
            <person name="Hori S."/>
            <person name="Arai W."/>
            <person name="Tsubouchi T."/>
            <person name="Morono Y."/>
            <person name="Uchiyama I."/>
            <person name="Ito T."/>
            <person name="Fujiyama A."/>
            <person name="Inagaki F."/>
            <person name="Takami H."/>
        </authorList>
    </citation>
    <scope>NUCLEOTIDE SEQUENCE</scope>
    <source>
        <strain evidence="1">Expedition CK06-06</strain>
    </source>
</reference>
<gene>
    <name evidence="1" type="ORF">S06H3_60907</name>
</gene>
<proteinExistence type="predicted"/>
<accession>X1NW22</accession>
<sequence length="43" mass="4751">MAETLVVCPNCKEIFKSPIAFGDRTSFESATLAENIVNCLKCR</sequence>
<dbReference type="EMBL" id="BARV01039821">
    <property type="protein sequence ID" value="GAI48242.1"/>
    <property type="molecule type" value="Genomic_DNA"/>
</dbReference>
<protein>
    <submittedName>
        <fullName evidence="1">Uncharacterized protein</fullName>
    </submittedName>
</protein>
<dbReference type="AlphaFoldDB" id="X1NW22"/>
<name>X1NW22_9ZZZZ</name>